<sequence>MRLSDVVLNSATAQASNAIAQPSPTFKPAMAPPEGEIANFIDPEDISSPVYASGYACTFIAFCIVALRVYTRLAIKHSFGADDVMICVTMIISFVFMGITFKDGEYGLGIHLWNLSFETYSPRFLAWEIAASAVYAPAVTCAKISILLFYVRLSPDSTFRAIILIMIFFVTSYSICSIFTLIFGCLPVRAIYDLTVPNPKCINRNAVILALSIFNIATDLITLVLPMRIVLPLQMPKRQKVTLIIVFISGAFVCASAIARTVLLIPLFSSPDYTWNVVDQYVWSFIEINVGIICASIPPLKPFFSRYAPILLGGRYGSHQYKDTRSHREGTVVKLSSMENGGGGSGHKKHRADKFGATPSLMAGTIIGGFGGNDNESTEEIRFKGQNMGTLGEESSLNRGEIRIIRTTELDVQSMRRGTMEMDR</sequence>
<dbReference type="InterPro" id="IPR049326">
    <property type="entry name" value="Rhodopsin_dom_fungi"/>
</dbReference>
<reference evidence="8" key="1">
    <citation type="submission" date="2020-04" db="EMBL/GenBank/DDBJ databases">
        <title>Genome Assembly and Annotation of Botryosphaeria dothidea sdau 11-99, a Latent Pathogen of Apple Fruit Ring Rot in China.</title>
        <authorList>
            <person name="Yu C."/>
            <person name="Diao Y."/>
            <person name="Lu Q."/>
            <person name="Zhao J."/>
            <person name="Cui S."/>
            <person name="Peng C."/>
            <person name="He B."/>
            <person name="Liu H."/>
        </authorList>
    </citation>
    <scope>NUCLEOTIDE SEQUENCE [LARGE SCALE GENOMIC DNA]</scope>
    <source>
        <strain evidence="8">Sdau11-99</strain>
    </source>
</reference>
<dbReference type="InterPro" id="IPR052337">
    <property type="entry name" value="SAT4-like"/>
</dbReference>
<comment type="caution">
    <text evidence="8">The sequence shown here is derived from an EMBL/GenBank/DDBJ whole genome shotgun (WGS) entry which is preliminary data.</text>
</comment>
<dbReference type="GO" id="GO:0016020">
    <property type="term" value="C:membrane"/>
    <property type="evidence" value="ECO:0007669"/>
    <property type="project" value="UniProtKB-SubCell"/>
</dbReference>
<feature type="transmembrane region" description="Helical" evidence="6">
    <location>
        <begin position="124"/>
        <end position="150"/>
    </location>
</feature>
<comment type="similarity">
    <text evidence="5">Belongs to the SAT4 family.</text>
</comment>
<gene>
    <name evidence="8" type="ORF">GTA08_BOTSDO07443</name>
</gene>
<evidence type="ECO:0000256" key="4">
    <source>
        <dbReference type="ARBA" id="ARBA00023136"/>
    </source>
</evidence>
<keyword evidence="4 6" id="KW-0472">Membrane</keyword>
<protein>
    <submittedName>
        <fullName evidence="8">Integral membrane protein</fullName>
    </submittedName>
</protein>
<evidence type="ECO:0000256" key="6">
    <source>
        <dbReference type="SAM" id="Phobius"/>
    </source>
</evidence>
<feature type="transmembrane region" description="Helical" evidence="6">
    <location>
        <begin position="281"/>
        <end position="300"/>
    </location>
</feature>
<keyword evidence="2 6" id="KW-0812">Transmembrane</keyword>
<proteinExistence type="inferred from homology"/>
<dbReference type="PANTHER" id="PTHR33048:SF124">
    <property type="entry name" value="INTEGRAL MEMBRANE PROTEIN"/>
    <property type="match status" value="1"/>
</dbReference>
<dbReference type="OrthoDB" id="444631at2759"/>
<feature type="transmembrane region" description="Helical" evidence="6">
    <location>
        <begin position="50"/>
        <end position="71"/>
    </location>
</feature>
<dbReference type="EMBL" id="WWBZ02000051">
    <property type="protein sequence ID" value="KAF4303926.1"/>
    <property type="molecule type" value="Genomic_DNA"/>
</dbReference>
<comment type="subcellular location">
    <subcellularLocation>
        <location evidence="1">Membrane</location>
        <topology evidence="1">Multi-pass membrane protein</topology>
    </subcellularLocation>
</comment>
<accession>A0A8H4N2T3</accession>
<dbReference type="Pfam" id="PF20684">
    <property type="entry name" value="Fung_rhodopsin"/>
    <property type="match status" value="1"/>
</dbReference>
<organism evidence="8 9">
    <name type="scientific">Botryosphaeria dothidea</name>
    <dbReference type="NCBI Taxonomy" id="55169"/>
    <lineage>
        <taxon>Eukaryota</taxon>
        <taxon>Fungi</taxon>
        <taxon>Dikarya</taxon>
        <taxon>Ascomycota</taxon>
        <taxon>Pezizomycotina</taxon>
        <taxon>Dothideomycetes</taxon>
        <taxon>Dothideomycetes incertae sedis</taxon>
        <taxon>Botryosphaeriales</taxon>
        <taxon>Botryosphaeriaceae</taxon>
        <taxon>Botryosphaeria</taxon>
    </lineage>
</organism>
<name>A0A8H4N2T3_9PEZI</name>
<feature type="transmembrane region" description="Helical" evidence="6">
    <location>
        <begin position="243"/>
        <end position="269"/>
    </location>
</feature>
<keyword evidence="3 6" id="KW-1133">Transmembrane helix</keyword>
<feature type="domain" description="Rhodopsin" evidence="7">
    <location>
        <begin position="67"/>
        <end position="306"/>
    </location>
</feature>
<feature type="transmembrane region" description="Helical" evidence="6">
    <location>
        <begin position="162"/>
        <end position="186"/>
    </location>
</feature>
<evidence type="ECO:0000256" key="2">
    <source>
        <dbReference type="ARBA" id="ARBA00022692"/>
    </source>
</evidence>
<evidence type="ECO:0000259" key="7">
    <source>
        <dbReference type="Pfam" id="PF20684"/>
    </source>
</evidence>
<evidence type="ECO:0000313" key="9">
    <source>
        <dbReference type="Proteomes" id="UP000572817"/>
    </source>
</evidence>
<dbReference type="PANTHER" id="PTHR33048">
    <property type="entry name" value="PTH11-LIKE INTEGRAL MEMBRANE PROTEIN (AFU_ORTHOLOGUE AFUA_5G11245)"/>
    <property type="match status" value="1"/>
</dbReference>
<feature type="transmembrane region" description="Helical" evidence="6">
    <location>
        <begin position="83"/>
        <end position="101"/>
    </location>
</feature>
<feature type="transmembrane region" description="Helical" evidence="6">
    <location>
        <begin position="206"/>
        <end position="231"/>
    </location>
</feature>
<dbReference type="AlphaFoldDB" id="A0A8H4N2T3"/>
<evidence type="ECO:0000256" key="5">
    <source>
        <dbReference type="ARBA" id="ARBA00038359"/>
    </source>
</evidence>
<evidence type="ECO:0000256" key="3">
    <source>
        <dbReference type="ARBA" id="ARBA00022989"/>
    </source>
</evidence>
<evidence type="ECO:0000313" key="8">
    <source>
        <dbReference type="EMBL" id="KAF4303926.1"/>
    </source>
</evidence>
<keyword evidence="9" id="KW-1185">Reference proteome</keyword>
<evidence type="ECO:0000256" key="1">
    <source>
        <dbReference type="ARBA" id="ARBA00004141"/>
    </source>
</evidence>
<dbReference type="Proteomes" id="UP000572817">
    <property type="component" value="Unassembled WGS sequence"/>
</dbReference>